<proteinExistence type="predicted"/>
<dbReference type="SUPFAM" id="SSF47598">
    <property type="entry name" value="Ribbon-helix-helix"/>
    <property type="match status" value="1"/>
</dbReference>
<name>A0A7W6PUM9_9SPHN</name>
<accession>A0A7W6PUM9</accession>
<organism evidence="1 2">
    <name type="scientific">Sphingobium scionense</name>
    <dbReference type="NCBI Taxonomy" id="1404341"/>
    <lineage>
        <taxon>Bacteria</taxon>
        <taxon>Pseudomonadati</taxon>
        <taxon>Pseudomonadota</taxon>
        <taxon>Alphaproteobacteria</taxon>
        <taxon>Sphingomonadales</taxon>
        <taxon>Sphingomonadaceae</taxon>
        <taxon>Sphingobium</taxon>
    </lineage>
</organism>
<dbReference type="GO" id="GO:0006355">
    <property type="term" value="P:regulation of DNA-templated transcription"/>
    <property type="evidence" value="ECO:0007669"/>
    <property type="project" value="InterPro"/>
</dbReference>
<evidence type="ECO:0000313" key="1">
    <source>
        <dbReference type="EMBL" id="MBB4147808.1"/>
    </source>
</evidence>
<evidence type="ECO:0000313" key="2">
    <source>
        <dbReference type="Proteomes" id="UP000590524"/>
    </source>
</evidence>
<keyword evidence="2" id="KW-1185">Reference proteome</keyword>
<dbReference type="RefSeq" id="WP_223178136.1">
    <property type="nucleotide sequence ID" value="NZ_JACIEU010000005.1"/>
</dbReference>
<dbReference type="EMBL" id="JACIEU010000005">
    <property type="protein sequence ID" value="MBB4147808.1"/>
    <property type="molecule type" value="Genomic_DNA"/>
</dbReference>
<comment type="caution">
    <text evidence="1">The sequence shown here is derived from an EMBL/GenBank/DDBJ whole genome shotgun (WGS) entry which is preliminary data.</text>
</comment>
<protein>
    <submittedName>
        <fullName evidence="1">Putative transcriptional regulator</fullName>
    </submittedName>
</protein>
<dbReference type="CDD" id="cd21631">
    <property type="entry name" value="RHH_CopG_NikR-like"/>
    <property type="match status" value="1"/>
</dbReference>
<dbReference type="Proteomes" id="UP000590524">
    <property type="component" value="Unassembled WGS sequence"/>
</dbReference>
<dbReference type="AlphaFoldDB" id="A0A7W6PUM9"/>
<sequence length="60" mass="6510">MATGKTIRSTVLLPEPVHRQVQAVAAANDVSSAWVIRQAVLHYLSTRTGQVELPLGKEQS</sequence>
<gene>
    <name evidence="1" type="ORF">GGQ90_001583</name>
</gene>
<reference evidence="1 2" key="1">
    <citation type="submission" date="2020-08" db="EMBL/GenBank/DDBJ databases">
        <title>Genomic Encyclopedia of Type Strains, Phase IV (KMG-IV): sequencing the most valuable type-strain genomes for metagenomic binning, comparative biology and taxonomic classification.</title>
        <authorList>
            <person name="Goeker M."/>
        </authorList>
    </citation>
    <scope>NUCLEOTIDE SEQUENCE [LARGE SCALE GENOMIC DNA]</scope>
    <source>
        <strain evidence="1 2">DSM 19371</strain>
    </source>
</reference>
<dbReference type="InterPro" id="IPR010985">
    <property type="entry name" value="Ribbon_hlx_hlx"/>
</dbReference>